<feature type="compositionally biased region" description="Basic and acidic residues" evidence="1">
    <location>
        <begin position="588"/>
        <end position="597"/>
    </location>
</feature>
<organism evidence="3 4">
    <name type="scientific">Schizophyllum amplum</name>
    <dbReference type="NCBI Taxonomy" id="97359"/>
    <lineage>
        <taxon>Eukaryota</taxon>
        <taxon>Fungi</taxon>
        <taxon>Dikarya</taxon>
        <taxon>Basidiomycota</taxon>
        <taxon>Agaricomycotina</taxon>
        <taxon>Agaricomycetes</taxon>
        <taxon>Agaricomycetidae</taxon>
        <taxon>Agaricales</taxon>
        <taxon>Schizophyllaceae</taxon>
        <taxon>Schizophyllum</taxon>
    </lineage>
</organism>
<sequence length="710" mass="79704">MSPSTLRYNMPTILKEPVDRFFIHPDVKTSMVKKIVTAIKNSAFWDKQTKKFKNTPKPTNKPTERASDTTQFLNELGDVIRAAYNARGQSTVNNKREWKAAGRSNAPLVLRTASDATILCELHLSLAKTHNNYMITKCTVAANDLLYSHPDRSRATVLLLCGTTLHVFVADRVGCVWVAGPDLAQKWTDKELKAFVNALLGLYHAPATVLGFDSTITVGQDGKYIIVAPNTKYRVLEVLGTKEDWAYQGAITRRAKAQDSDEVLLVTDTWVTKKEISRDQLVHRSVRHTEGVADVLQRYVVSHEEGSVVSTAIVQEVDIEPLMHYRKVSRGWKRLSDFGCLEELLSVFIDYLNIHKELYERIKPKGCLIPDVNLADLVIDETRKQTVNGKTVGRGLLMNFGGAFTKEGHHIREFKGCATSNAYPFASRDSLLARSRQTPYHPDFSNCLESLFIILVTICLSVDGVDEPRKRSSIDVMKDTLGRWRHSPLLALDSRTEIFATEEQFRTLMKQTMAPYFAPLEDVLSELHLEIIGADDLNDTQVDERTPEYQKVVDILEGALDVLGGKERQSRREPQVTLDSRPATTIEPIHEGPKPGDTDNQQATNEQTTTDEQTAAVEHPAIDNQTTAIDKAIAEDQTTAVVDDGKENHAETVQHESRATKRKREEEVTEDKEEVKPPAKRRNTKKGVEAPVAGRSVERRIMPSRKCAKK</sequence>
<dbReference type="Pfam" id="PF17667">
    <property type="entry name" value="Pkinase_fungal"/>
    <property type="match status" value="1"/>
</dbReference>
<name>A0A550CQP1_9AGAR</name>
<accession>A0A550CQP1</accession>
<protein>
    <recommendedName>
        <fullName evidence="2">Fungal-type protein kinase domain-containing protein</fullName>
    </recommendedName>
</protein>
<evidence type="ECO:0000256" key="1">
    <source>
        <dbReference type="SAM" id="MobiDB-lite"/>
    </source>
</evidence>
<proteinExistence type="predicted"/>
<feature type="domain" description="Fungal-type protein kinase" evidence="2">
    <location>
        <begin position="116"/>
        <end position="307"/>
    </location>
</feature>
<dbReference type="EMBL" id="VDMD01000003">
    <property type="protein sequence ID" value="TRM67107.1"/>
    <property type="molecule type" value="Genomic_DNA"/>
</dbReference>
<dbReference type="AlphaFoldDB" id="A0A550CQP1"/>
<dbReference type="OrthoDB" id="10312899at2759"/>
<feature type="compositionally biased region" description="Polar residues" evidence="1">
    <location>
        <begin position="598"/>
        <end position="613"/>
    </location>
</feature>
<reference evidence="3 4" key="1">
    <citation type="journal article" date="2019" name="New Phytol.">
        <title>Comparative genomics reveals unique wood-decay strategies and fruiting body development in the Schizophyllaceae.</title>
        <authorList>
            <person name="Almasi E."/>
            <person name="Sahu N."/>
            <person name="Krizsan K."/>
            <person name="Balint B."/>
            <person name="Kovacs G.M."/>
            <person name="Kiss B."/>
            <person name="Cseklye J."/>
            <person name="Drula E."/>
            <person name="Henrissat B."/>
            <person name="Nagy I."/>
            <person name="Chovatia M."/>
            <person name="Adam C."/>
            <person name="LaButti K."/>
            <person name="Lipzen A."/>
            <person name="Riley R."/>
            <person name="Grigoriev I.V."/>
            <person name="Nagy L.G."/>
        </authorList>
    </citation>
    <scope>NUCLEOTIDE SEQUENCE [LARGE SCALE GENOMIC DNA]</scope>
    <source>
        <strain evidence="3 4">NL-1724</strain>
    </source>
</reference>
<feature type="region of interest" description="Disordered" evidence="1">
    <location>
        <begin position="564"/>
        <end position="619"/>
    </location>
</feature>
<feature type="compositionally biased region" description="Basic and acidic residues" evidence="1">
    <location>
        <begin position="564"/>
        <end position="574"/>
    </location>
</feature>
<dbReference type="STRING" id="97359.A0A550CQP1"/>
<evidence type="ECO:0000313" key="3">
    <source>
        <dbReference type="EMBL" id="TRM67107.1"/>
    </source>
</evidence>
<gene>
    <name evidence="3" type="ORF">BD626DRAFT_566146</name>
</gene>
<dbReference type="Proteomes" id="UP000320762">
    <property type="component" value="Unassembled WGS sequence"/>
</dbReference>
<comment type="caution">
    <text evidence="3">The sequence shown here is derived from an EMBL/GenBank/DDBJ whole genome shotgun (WGS) entry which is preliminary data.</text>
</comment>
<dbReference type="InterPro" id="IPR040976">
    <property type="entry name" value="Pkinase_fungal"/>
</dbReference>
<feature type="compositionally biased region" description="Basic and acidic residues" evidence="1">
    <location>
        <begin position="643"/>
        <end position="666"/>
    </location>
</feature>
<evidence type="ECO:0000259" key="2">
    <source>
        <dbReference type="Pfam" id="PF17667"/>
    </source>
</evidence>
<evidence type="ECO:0000313" key="4">
    <source>
        <dbReference type="Proteomes" id="UP000320762"/>
    </source>
</evidence>
<feature type="region of interest" description="Disordered" evidence="1">
    <location>
        <begin position="642"/>
        <end position="710"/>
    </location>
</feature>
<keyword evidence="4" id="KW-1185">Reference proteome</keyword>